<dbReference type="AlphaFoldDB" id="A0A6P2H225"/>
<evidence type="ECO:0000313" key="3">
    <source>
        <dbReference type="Proteomes" id="UP000494174"/>
    </source>
</evidence>
<organism evidence="2 3">
    <name type="scientific">Burkholderia lata (strain ATCC 17760 / DSM 23089 / LMG 22485 / NCIMB 9086 / R18194 / 383)</name>
    <dbReference type="NCBI Taxonomy" id="482957"/>
    <lineage>
        <taxon>Bacteria</taxon>
        <taxon>Pseudomonadati</taxon>
        <taxon>Pseudomonadota</taxon>
        <taxon>Betaproteobacteria</taxon>
        <taxon>Burkholderiales</taxon>
        <taxon>Burkholderiaceae</taxon>
        <taxon>Burkholderia</taxon>
        <taxon>Burkholderia cepacia complex</taxon>
    </lineage>
</organism>
<sequence length="75" mass="8172">MMRRGTDAVSGFGTGNDARRCGASRAPGDRAADSRHAPEASGANGTRRVEVNWAWATSSAHYDWMDHAPLFDHRD</sequence>
<dbReference type="EMBL" id="CABVPU010000001">
    <property type="protein sequence ID" value="VWB10250.1"/>
    <property type="molecule type" value="Genomic_DNA"/>
</dbReference>
<feature type="region of interest" description="Disordered" evidence="1">
    <location>
        <begin position="1"/>
        <end position="44"/>
    </location>
</feature>
<evidence type="ECO:0000256" key="1">
    <source>
        <dbReference type="SAM" id="MobiDB-lite"/>
    </source>
</evidence>
<gene>
    <name evidence="2" type="ORF">BLA15945_00305</name>
</gene>
<dbReference type="Proteomes" id="UP000494174">
    <property type="component" value="Unassembled WGS sequence"/>
</dbReference>
<reference evidence="2 3" key="1">
    <citation type="submission" date="2019-09" db="EMBL/GenBank/DDBJ databases">
        <authorList>
            <person name="Depoorter E."/>
        </authorList>
    </citation>
    <scope>NUCLEOTIDE SEQUENCE [LARGE SCALE GENOMIC DNA]</scope>
    <source>
        <strain evidence="2">R-15945</strain>
    </source>
</reference>
<protein>
    <submittedName>
        <fullName evidence="2">Uncharacterized protein</fullName>
    </submittedName>
</protein>
<name>A0A6P2H225_BURL3</name>
<feature type="compositionally biased region" description="Basic and acidic residues" evidence="1">
    <location>
        <begin position="27"/>
        <end position="38"/>
    </location>
</feature>
<proteinExistence type="predicted"/>
<accession>A0A6P2H225</accession>
<evidence type="ECO:0000313" key="2">
    <source>
        <dbReference type="EMBL" id="VWB10250.1"/>
    </source>
</evidence>